<dbReference type="SUPFAM" id="SSF75005">
    <property type="entry name" value="Arabinanase/levansucrase/invertase"/>
    <property type="match status" value="1"/>
</dbReference>
<organism evidence="3 4">
    <name type="scientific">Aspergillus oryzae (strain ATCC 42149 / RIB 40)</name>
    <name type="common">Yellow koji mold</name>
    <dbReference type="NCBI Taxonomy" id="510516"/>
    <lineage>
        <taxon>Eukaryota</taxon>
        <taxon>Fungi</taxon>
        <taxon>Dikarya</taxon>
        <taxon>Ascomycota</taxon>
        <taxon>Pezizomycotina</taxon>
        <taxon>Eurotiomycetes</taxon>
        <taxon>Eurotiomycetidae</taxon>
        <taxon>Eurotiales</taxon>
        <taxon>Aspergillaceae</taxon>
        <taxon>Aspergillus</taxon>
        <taxon>Aspergillus subgen. Circumdati</taxon>
    </lineage>
</organism>
<dbReference type="InterPro" id="IPR023296">
    <property type="entry name" value="Glyco_hydro_beta-prop_sf"/>
</dbReference>
<dbReference type="CAZy" id="GH43">
    <property type="family name" value="Glycoside Hydrolase Family 43"/>
</dbReference>
<name>Q2U5P5_ASPOR</name>
<proteinExistence type="predicted"/>
<dbReference type="PROSITE" id="PS51257">
    <property type="entry name" value="PROKAR_LIPOPROTEIN"/>
    <property type="match status" value="1"/>
</dbReference>
<keyword evidence="4" id="KW-1185">Reference proteome</keyword>
<dbReference type="VEuPathDB" id="FungiDB:AO090113000059"/>
<evidence type="ECO:0000313" key="3">
    <source>
        <dbReference type="EMBL" id="BAE63120.1"/>
    </source>
</evidence>
<dbReference type="Proteomes" id="UP000006564">
    <property type="component" value="Chromosome 5"/>
</dbReference>
<dbReference type="PANTHER" id="PTHR22925:SF39">
    <property type="entry name" value="PUTATIVE (AFU_ORTHOLOGUE AFUA_5G14190)-RELATED"/>
    <property type="match status" value="1"/>
</dbReference>
<dbReference type="EMBL" id="AP007166">
    <property type="protein sequence ID" value="BAE63120.1"/>
    <property type="molecule type" value="Genomic_DNA"/>
</dbReference>
<keyword evidence="1 2" id="KW-0732">Signal</keyword>
<evidence type="ECO:0000256" key="1">
    <source>
        <dbReference type="ARBA" id="ARBA00022729"/>
    </source>
</evidence>
<dbReference type="OMA" id="YWFGEYK"/>
<sequence length="408" mass="45814">MAVRRLASTLLALAACANAKWIVPGARWYDTDGNLFNAHAGGLCVDQETGKFYWFGEYKVEGQVEGGGFSVYSSDDLATWESHGLALGLATSDNIAGPYTFVDATSPLGNWSQDFGAFTDYKSGNSYALYSNGDSVEGRDVYLSKFNSNLTAVEEVTYRFPKYDFEAPTILQTENSYYALMSHKTGYRPNNVVALRADKLEGPWSQPFFVSPAYTRTFSTQSGFSWRIQGTKKTTYLYMADQWDMNTLWESRNVWLPIEIDDREGSLKVVWHDVYDLNVKTGEWKPIKGETYISKHAKTSGDAYLQEATFASEHRIATGIYGNDSTITFTVQGQGQDQWVSFYHQNIDDMGFGDQPMGQPDRINGTWQLRRISSVVVNGDTENVHTLYQKDTHKGTSLLHIGDTLHLL</sequence>
<dbReference type="Gene3D" id="2.115.10.20">
    <property type="entry name" value="Glycosyl hydrolase domain, family 43"/>
    <property type="match status" value="2"/>
</dbReference>
<evidence type="ECO:0000313" key="4">
    <source>
        <dbReference type="Proteomes" id="UP000006564"/>
    </source>
</evidence>
<gene>
    <name evidence="3" type="ORF">AO090113000059</name>
</gene>
<protein>
    <submittedName>
        <fullName evidence="3">DNA, SC113</fullName>
    </submittedName>
</protein>
<dbReference type="GeneID" id="5995900"/>
<feature type="chain" id="PRO_5004216832" evidence="2">
    <location>
        <begin position="20"/>
        <end position="408"/>
    </location>
</feature>
<dbReference type="EMBL" id="BA000053">
    <property type="protein sequence ID" value="BAE63120.1"/>
    <property type="molecule type" value="Genomic_DNA"/>
</dbReference>
<dbReference type="STRING" id="510516.Q2U5P5"/>
<dbReference type="RefSeq" id="XP_023092589.1">
    <property type="nucleotide sequence ID" value="XM_023237796.1"/>
</dbReference>
<dbReference type="AlphaFoldDB" id="Q2U5P5"/>
<dbReference type="KEGG" id="aor:AO090113000059"/>
<reference evidence="3 4" key="1">
    <citation type="journal article" date="2005" name="Nature">
        <title>Genome sequencing and analysis of Aspergillus oryzae.</title>
        <authorList>
            <person name="Machida M."/>
            <person name="Asai K."/>
            <person name="Sano M."/>
            <person name="Tanaka T."/>
            <person name="Kumagai T."/>
            <person name="Terai G."/>
            <person name="Kusumoto K."/>
            <person name="Arima T."/>
            <person name="Akita O."/>
            <person name="Kashiwagi Y."/>
            <person name="Abe K."/>
            <person name="Gomi K."/>
            <person name="Horiuchi H."/>
            <person name="Kitamoto K."/>
            <person name="Kobayashi T."/>
            <person name="Takeuchi M."/>
            <person name="Denning D.W."/>
            <person name="Galagan J.E."/>
            <person name="Nierman W.C."/>
            <person name="Yu J."/>
            <person name="Archer D.B."/>
            <person name="Bennett J.W."/>
            <person name="Bhatnagar D."/>
            <person name="Cleveland T.E."/>
            <person name="Fedorova N.D."/>
            <person name="Gotoh O."/>
            <person name="Horikawa H."/>
            <person name="Hosoyama A."/>
            <person name="Ichinomiya M."/>
            <person name="Igarashi R."/>
            <person name="Iwashita K."/>
            <person name="Juvvadi P.R."/>
            <person name="Kato M."/>
            <person name="Kato Y."/>
            <person name="Kin T."/>
            <person name="Kokubun A."/>
            <person name="Maeda H."/>
            <person name="Maeyama N."/>
            <person name="Maruyama J."/>
            <person name="Nagasaki H."/>
            <person name="Nakajima T."/>
            <person name="Oda K."/>
            <person name="Okada K."/>
            <person name="Paulsen I."/>
            <person name="Sakamoto K."/>
            <person name="Sawano T."/>
            <person name="Takahashi M."/>
            <person name="Takase K."/>
            <person name="Terabayashi Y."/>
            <person name="Wortman J."/>
            <person name="Yamada O."/>
            <person name="Yamagata Y."/>
            <person name="Anazawa H."/>
            <person name="Hata Y."/>
            <person name="Koide Y."/>
            <person name="Komori T."/>
            <person name="Koyama Y."/>
            <person name="Minetoki T."/>
            <person name="Suharnan S."/>
            <person name="Tanaka A."/>
            <person name="Isono K."/>
            <person name="Kuhara S."/>
            <person name="Ogasawara N."/>
            <person name="Kikuchi H."/>
        </authorList>
    </citation>
    <scope>NUCLEOTIDE SEQUENCE [LARGE SCALE GENOMIC DNA]</scope>
    <source>
        <strain evidence="4">ATCC 42149 / RIB 40</strain>
    </source>
</reference>
<dbReference type="PANTHER" id="PTHR22925">
    <property type="entry name" value="GLYCOSYL HYDROLASE 43 FAMILY MEMBER"/>
    <property type="match status" value="1"/>
</dbReference>
<dbReference type="HOGENOM" id="CLU_016116_1_1_1"/>
<accession>Q2U5P5</accession>
<feature type="signal peptide" evidence="2">
    <location>
        <begin position="1"/>
        <end position="19"/>
    </location>
</feature>
<evidence type="ECO:0000256" key="2">
    <source>
        <dbReference type="SAM" id="SignalP"/>
    </source>
</evidence>